<dbReference type="InterPro" id="IPR015943">
    <property type="entry name" value="WD40/YVTN_repeat-like_dom_sf"/>
</dbReference>
<keyword evidence="5" id="KW-0677">Repeat</keyword>
<evidence type="ECO:0000256" key="6">
    <source>
        <dbReference type="ARBA" id="ARBA00022989"/>
    </source>
</evidence>
<keyword evidence="20" id="KW-1185">Reference proteome</keyword>
<dbReference type="Pfam" id="PF15902">
    <property type="entry name" value="Sortilin-Vps10"/>
    <property type="match status" value="2"/>
</dbReference>
<keyword evidence="6 16" id="KW-1133">Transmembrane helix</keyword>
<dbReference type="Gene3D" id="2.130.10.10">
    <property type="entry name" value="YVTN repeat-like/Quinoprotein amine dehydrogenase"/>
    <property type="match status" value="2"/>
</dbReference>
<reference evidence="19" key="1">
    <citation type="journal article" date="2022" name="New Phytol.">
        <title>Evolutionary transition to the ectomycorrhizal habit in the genomes of a hyperdiverse lineage of mushroom-forming fungi.</title>
        <authorList>
            <person name="Looney B."/>
            <person name="Miyauchi S."/>
            <person name="Morin E."/>
            <person name="Drula E."/>
            <person name="Courty P.E."/>
            <person name="Kohler A."/>
            <person name="Kuo A."/>
            <person name="LaButti K."/>
            <person name="Pangilinan J."/>
            <person name="Lipzen A."/>
            <person name="Riley R."/>
            <person name="Andreopoulos W."/>
            <person name="He G."/>
            <person name="Johnson J."/>
            <person name="Nolan M."/>
            <person name="Tritt A."/>
            <person name="Barry K.W."/>
            <person name="Grigoriev I.V."/>
            <person name="Nagy L.G."/>
            <person name="Hibbett D."/>
            <person name="Henrissat B."/>
            <person name="Matheny P.B."/>
            <person name="Labbe J."/>
            <person name="Martin F.M."/>
        </authorList>
    </citation>
    <scope>NUCLEOTIDE SEQUENCE</scope>
    <source>
        <strain evidence="19">BPL690</strain>
    </source>
</reference>
<keyword evidence="3 16" id="KW-0812">Transmembrane</keyword>
<evidence type="ECO:0000313" key="20">
    <source>
        <dbReference type="Proteomes" id="UP001203297"/>
    </source>
</evidence>
<dbReference type="CDD" id="cd15482">
    <property type="entry name" value="Sialidase_non-viral"/>
    <property type="match status" value="1"/>
</dbReference>
<evidence type="ECO:0000259" key="18">
    <source>
        <dbReference type="SMART" id="SM00602"/>
    </source>
</evidence>
<name>A0AAD4M0K6_9AGAM</name>
<dbReference type="InterPro" id="IPR050310">
    <property type="entry name" value="VPS10-sortilin"/>
</dbReference>
<dbReference type="InterPro" id="IPR031777">
    <property type="entry name" value="Sortilin_C"/>
</dbReference>
<dbReference type="PANTHER" id="PTHR12106">
    <property type="entry name" value="SORTILIN RELATED"/>
    <property type="match status" value="1"/>
</dbReference>
<dbReference type="Gene3D" id="2.10.70.80">
    <property type="match status" value="2"/>
</dbReference>
<evidence type="ECO:0000256" key="5">
    <source>
        <dbReference type="ARBA" id="ARBA00022737"/>
    </source>
</evidence>
<evidence type="ECO:0000256" key="15">
    <source>
        <dbReference type="ARBA" id="ARBA00046293"/>
    </source>
</evidence>
<evidence type="ECO:0000256" key="12">
    <source>
        <dbReference type="ARBA" id="ARBA00031250"/>
    </source>
</evidence>
<evidence type="ECO:0000256" key="4">
    <source>
        <dbReference type="ARBA" id="ARBA00022729"/>
    </source>
</evidence>
<evidence type="ECO:0000256" key="8">
    <source>
        <dbReference type="ARBA" id="ARBA00023136"/>
    </source>
</evidence>
<evidence type="ECO:0000256" key="13">
    <source>
        <dbReference type="ARBA" id="ARBA00031354"/>
    </source>
</evidence>
<evidence type="ECO:0000256" key="17">
    <source>
        <dbReference type="SAM" id="SignalP"/>
    </source>
</evidence>
<dbReference type="Proteomes" id="UP001203297">
    <property type="component" value="Unassembled WGS sequence"/>
</dbReference>
<dbReference type="GO" id="GO:0006895">
    <property type="term" value="P:Golgi to endosome transport"/>
    <property type="evidence" value="ECO:0007669"/>
    <property type="project" value="TreeGrafter"/>
</dbReference>
<dbReference type="InterPro" id="IPR031778">
    <property type="entry name" value="Sortilin_N"/>
</dbReference>
<evidence type="ECO:0000256" key="14">
    <source>
        <dbReference type="ARBA" id="ARBA00031902"/>
    </source>
</evidence>
<dbReference type="FunFam" id="2.10.70.80:FF:000001">
    <property type="entry name" value="Sortilin-related VPS10 domain-containing receptor 1"/>
    <property type="match status" value="1"/>
</dbReference>
<accession>A0AAD4M0K6</accession>
<evidence type="ECO:0000256" key="7">
    <source>
        <dbReference type="ARBA" id="ARBA00023034"/>
    </source>
</evidence>
<protein>
    <recommendedName>
        <fullName evidence="2">Vacuolar protein sorting/targeting protein 10</fullName>
    </recommendedName>
    <alternativeName>
        <fullName evidence="13">Carboxypeptidase Y receptor</fullName>
    </alternativeName>
    <alternativeName>
        <fullName evidence="12 14">Sortilin VPS10</fullName>
    </alternativeName>
</protein>
<keyword evidence="9" id="KW-0675">Receptor</keyword>
<dbReference type="Pfam" id="PF15901">
    <property type="entry name" value="Sortilin_C"/>
    <property type="match status" value="2"/>
</dbReference>
<dbReference type="GO" id="GO:0005829">
    <property type="term" value="C:cytosol"/>
    <property type="evidence" value="ECO:0007669"/>
    <property type="project" value="GOC"/>
</dbReference>
<keyword evidence="7" id="KW-0333">Golgi apparatus</keyword>
<feature type="signal peptide" evidence="17">
    <location>
        <begin position="1"/>
        <end position="23"/>
    </location>
</feature>
<sequence>MRATTLLLSLATLLFFPFLFVHAQNQPEVKVNYFQNLPAKLYFFDDATYVAYHDVVQGDLYISSDEGKNWRRVDDIPQRETAMFIEHPFNNRLAFVLTRGTTHYKTEDRGQSWRPFQMPVPPSNVARPLSFHSDSSKYGYVLYQGTKCEREGGWSSICHDETYYTKEAFSDEPKLLLSETAQCTFAHSSKEFKHDAHSDLVYCVAFDASSSTGYHSISSSRLFSSTDFFTNERRIEDLGIGRGARGVVAFAIVSKFGVVALKDLSEGAGSDMLLYVTVDTRDWAKTQFPHASSARLRENAYTIVESTTHSLGVDVVLNDSGAVGTLFVSNSNGTFFVESLKDTNRNEVGYIDYETLYGIEGVGLANIVANAQDVEGRNVPKQLKTLITFDDGSSWSPLRPPSQDSEGHRINCNPSDSDVCSLHLHSVTIPHNFGRIFSSPAPGFVMGVGSIGPTLRPYEDSDTFLSTDAGVTWSMVRPDAHKYEFGDQGGIIVIVNDEEMVDVVSYSTDLGRTWKTLQLGIRLRARALSTVQDSTSQKFLLLGQLSRQDATPEGRYVAVFLDFAPIGRRKCGKNDFERWYARTAKNKECLMGHKQWYMRRKPGSDCYVGEKFEDPVEHEENCPCQDEDYECDYNYVRHGDECVPTGPEPIPAGVCRNPDQTYMGSSGYRIIPGNTCDRSRGVKKDEPVKKKCSQAQPEEGNVIHQTFEFPAPIVQHAYFKESTTILVRLEDASIWQSSNEGYTWNHLFPEETFLAFYHHSFTPDRAYLITNSPKFYYTTDTGRSWNRLSTPTPPNTFGAQVLHFHPDHSDSIIWTGDEGCSRGNGGDNCHAEAHFSRNNGRQWSLVEKYVRNCAWARDKGLLVDPSQILCESYRDKEGSQRFFQIGTNPMQLVSGSNFFGNKVKMFDEIVGFTKFSEYLIVAEYLPVQRALDLQVSLDGHTFATGQFPPNLRPEQHAYTVLESSTDSVFLHMTTSEPPRPFWGDILKSNWNGTYFGTSIQNVNRDQRGYVDFEKMIGLDGIAIVNVVSNSETAAVTGSKELQTRITHNDGGSWKHLNPPKYDSHGQMYDCRTAACALHVHGYTERFDPRATFSSPSVVGLIMAVGNVGEKLAPYKESDTFLSRDAGFTWEEVHKDAHLWEFGDSGSILVMANDEQPTDHVLFTTDEGLKWREYKFSDEKIRVRSIVTVPSDTSRRFILFGNYARSLASVAVHIDFSSLTSLQCKLDIEDPGHDDFELWSPSEERSERCLFGRQTLYHRRRRDRNCVVGNQPKAKVNIVKNCACTNSDFECEFNYVRNAEGKCVLFGNTQPLPEDDSCRGGAQYWYDRTPYRRIPHSTCEDGERPDRGRRHLCPGVSAHGLIFWLFVLMVPFAFTTLVAMWYYKRSGRATGTIRLPGDGRSYPSSSSRSRFLDSDAGFVDTLASVPWFVVGVAGVAFEAVTRWLQEATVSLRSRRGYRNVPVDEDAQILRFADEEE</sequence>
<evidence type="ECO:0000256" key="9">
    <source>
        <dbReference type="ARBA" id="ARBA00023170"/>
    </source>
</evidence>
<keyword evidence="8 16" id="KW-0472">Membrane</keyword>
<dbReference type="GO" id="GO:0006896">
    <property type="term" value="P:Golgi to vacuole transport"/>
    <property type="evidence" value="ECO:0007669"/>
    <property type="project" value="TreeGrafter"/>
</dbReference>
<comment type="caution">
    <text evidence="19">The sequence shown here is derived from an EMBL/GenBank/DDBJ whole genome shotgun (WGS) entry which is preliminary data.</text>
</comment>
<dbReference type="PANTHER" id="PTHR12106:SF27">
    <property type="entry name" value="SORTILIN-RELATED RECEPTOR"/>
    <property type="match status" value="1"/>
</dbReference>
<dbReference type="EMBL" id="WTXG01000033">
    <property type="protein sequence ID" value="KAI0297825.1"/>
    <property type="molecule type" value="Genomic_DNA"/>
</dbReference>
<feature type="domain" description="VPS10" evidence="18">
    <location>
        <begin position="49"/>
        <end position="697"/>
    </location>
</feature>
<comment type="function">
    <text evidence="11">Functions as a sorting receptor in the Golgi compartment required for the intracellular sorting and delivery of soluble vacuolar proteins, like carboxypeptidase Y (CPY) and proteinase A. Executes multiple rounds of sorting by cycling between the late Golgi and a prevacuolar endosome-like compartment.</text>
</comment>
<evidence type="ECO:0000256" key="1">
    <source>
        <dbReference type="ARBA" id="ARBA00004198"/>
    </source>
</evidence>
<evidence type="ECO:0000313" key="19">
    <source>
        <dbReference type="EMBL" id="KAI0297825.1"/>
    </source>
</evidence>
<evidence type="ECO:0000256" key="3">
    <source>
        <dbReference type="ARBA" id="ARBA00022692"/>
    </source>
</evidence>
<evidence type="ECO:0000256" key="2">
    <source>
        <dbReference type="ARBA" id="ARBA00015369"/>
    </source>
</evidence>
<dbReference type="Gene3D" id="3.30.60.270">
    <property type="match status" value="2"/>
</dbReference>
<feature type="transmembrane region" description="Helical" evidence="16">
    <location>
        <begin position="1360"/>
        <end position="1382"/>
    </location>
</feature>
<keyword evidence="10" id="KW-0325">Glycoprotein</keyword>
<evidence type="ECO:0000256" key="11">
    <source>
        <dbReference type="ARBA" id="ARBA00025569"/>
    </source>
</evidence>
<proteinExistence type="predicted"/>
<keyword evidence="4 17" id="KW-0732">Signal</keyword>
<evidence type="ECO:0000256" key="10">
    <source>
        <dbReference type="ARBA" id="ARBA00023180"/>
    </source>
</evidence>
<dbReference type="SMART" id="SM00602">
    <property type="entry name" value="VPS10"/>
    <property type="match status" value="2"/>
</dbReference>
<gene>
    <name evidence="19" type="ORF">B0F90DRAFT_1819032</name>
</gene>
<comment type="subcellular location">
    <subcellularLocation>
        <location evidence="1">Golgi apparatus</location>
        <location evidence="1">trans-Golgi network membrane</location>
    </subcellularLocation>
    <subcellularLocation>
        <location evidence="15">Prevacuolar compartment membrane</location>
    </subcellularLocation>
</comment>
<dbReference type="InterPro" id="IPR006581">
    <property type="entry name" value="VPS10"/>
</dbReference>
<evidence type="ECO:0000256" key="16">
    <source>
        <dbReference type="SAM" id="Phobius"/>
    </source>
</evidence>
<organism evidence="19 20">
    <name type="scientific">Multifurca ochricompacta</name>
    <dbReference type="NCBI Taxonomy" id="376703"/>
    <lineage>
        <taxon>Eukaryota</taxon>
        <taxon>Fungi</taxon>
        <taxon>Dikarya</taxon>
        <taxon>Basidiomycota</taxon>
        <taxon>Agaricomycotina</taxon>
        <taxon>Agaricomycetes</taxon>
        <taxon>Russulales</taxon>
        <taxon>Russulaceae</taxon>
        <taxon>Multifurca</taxon>
    </lineage>
</organism>
<dbReference type="GO" id="GO:0016020">
    <property type="term" value="C:membrane"/>
    <property type="evidence" value="ECO:0007669"/>
    <property type="project" value="InterPro"/>
</dbReference>
<dbReference type="FunFam" id="3.30.60.270:FF:000005">
    <property type="entry name" value="Sortilin"/>
    <property type="match status" value="1"/>
</dbReference>
<dbReference type="SUPFAM" id="SSF110296">
    <property type="entry name" value="Oligoxyloglucan reducing end-specific cellobiohydrolase"/>
    <property type="match status" value="3"/>
</dbReference>
<dbReference type="GO" id="GO:0006623">
    <property type="term" value="P:protein targeting to vacuole"/>
    <property type="evidence" value="ECO:0007669"/>
    <property type="project" value="TreeGrafter"/>
</dbReference>
<feature type="chain" id="PRO_5042137258" description="Vacuolar protein sorting/targeting protein 10" evidence="17">
    <location>
        <begin position="24"/>
        <end position="1475"/>
    </location>
</feature>
<feature type="domain" description="VPS10" evidence="18">
    <location>
        <begin position="723"/>
        <end position="1357"/>
    </location>
</feature>
<dbReference type="GO" id="GO:0005794">
    <property type="term" value="C:Golgi apparatus"/>
    <property type="evidence" value="ECO:0007669"/>
    <property type="project" value="UniProtKB-SubCell"/>
</dbReference>